<dbReference type="PANTHER" id="PTHR12785">
    <property type="entry name" value="SPLICING FACTOR 3B"/>
    <property type="match status" value="1"/>
</dbReference>
<name>A0A2U1LCJ4_ARTAN</name>
<dbReference type="PANTHER" id="PTHR12785:SF6">
    <property type="entry name" value="SPLICING FACTOR 3B SUBUNIT 2"/>
    <property type="match status" value="1"/>
</dbReference>
<keyword evidence="2" id="KW-1185">Reference proteome</keyword>
<dbReference type="EMBL" id="PKPP01010138">
    <property type="protein sequence ID" value="PWA46719.1"/>
    <property type="molecule type" value="Genomic_DNA"/>
</dbReference>
<proteinExistence type="predicted"/>
<protein>
    <submittedName>
        <fullName evidence="1">Uncharacterized protein</fullName>
    </submittedName>
</protein>
<evidence type="ECO:0000313" key="2">
    <source>
        <dbReference type="Proteomes" id="UP000245207"/>
    </source>
</evidence>
<reference evidence="1 2" key="1">
    <citation type="journal article" date="2018" name="Mol. Plant">
        <title>The genome of Artemisia annua provides insight into the evolution of Asteraceae family and artemisinin biosynthesis.</title>
        <authorList>
            <person name="Shen Q."/>
            <person name="Zhang L."/>
            <person name="Liao Z."/>
            <person name="Wang S."/>
            <person name="Yan T."/>
            <person name="Shi P."/>
            <person name="Liu M."/>
            <person name="Fu X."/>
            <person name="Pan Q."/>
            <person name="Wang Y."/>
            <person name="Lv Z."/>
            <person name="Lu X."/>
            <person name="Zhang F."/>
            <person name="Jiang W."/>
            <person name="Ma Y."/>
            <person name="Chen M."/>
            <person name="Hao X."/>
            <person name="Li L."/>
            <person name="Tang Y."/>
            <person name="Lv G."/>
            <person name="Zhou Y."/>
            <person name="Sun X."/>
            <person name="Brodelius P.E."/>
            <person name="Rose J.K.C."/>
            <person name="Tang K."/>
        </authorList>
    </citation>
    <scope>NUCLEOTIDE SEQUENCE [LARGE SCALE GENOMIC DNA]</scope>
    <source>
        <strain evidence="2">cv. Huhao1</strain>
        <tissue evidence="1">Leaf</tissue>
    </source>
</reference>
<dbReference type="Proteomes" id="UP000245207">
    <property type="component" value="Unassembled WGS sequence"/>
</dbReference>
<evidence type="ECO:0000313" key="1">
    <source>
        <dbReference type="EMBL" id="PWA46719.1"/>
    </source>
</evidence>
<organism evidence="1 2">
    <name type="scientific">Artemisia annua</name>
    <name type="common">Sweet wormwood</name>
    <dbReference type="NCBI Taxonomy" id="35608"/>
    <lineage>
        <taxon>Eukaryota</taxon>
        <taxon>Viridiplantae</taxon>
        <taxon>Streptophyta</taxon>
        <taxon>Embryophyta</taxon>
        <taxon>Tracheophyta</taxon>
        <taxon>Spermatophyta</taxon>
        <taxon>Magnoliopsida</taxon>
        <taxon>eudicotyledons</taxon>
        <taxon>Gunneridae</taxon>
        <taxon>Pentapetalae</taxon>
        <taxon>asterids</taxon>
        <taxon>campanulids</taxon>
        <taxon>Asterales</taxon>
        <taxon>Asteraceae</taxon>
        <taxon>Asteroideae</taxon>
        <taxon>Anthemideae</taxon>
        <taxon>Artemisiinae</taxon>
        <taxon>Artemisia</taxon>
    </lineage>
</organism>
<comment type="caution">
    <text evidence="1">The sequence shown here is derived from an EMBL/GenBank/DDBJ whole genome shotgun (WGS) entry which is preliminary data.</text>
</comment>
<gene>
    <name evidence="1" type="ORF">CTI12_AA505600</name>
</gene>
<dbReference type="AlphaFoldDB" id="A0A2U1LCJ4"/>
<accession>A0A2U1LCJ4</accession>
<sequence>MVDRKLYDIKWRKDRYGHPPSYTHLKIPGPIPPGASFGYHPGGWGKPPVDEVDYSVANHIPYNCLEQLNSWLAAFEKNFKVKLINDAILDLYPYNYDQEDTTKEEQLAIENILAILRNLTSKQTLRLSLETLYCFGL</sequence>
<dbReference type="STRING" id="35608.A0A2U1LCJ4"/>
<dbReference type="InterPro" id="IPR052584">
    <property type="entry name" value="U2_snRNP_Complex_Component"/>
</dbReference>
<dbReference type="OrthoDB" id="1702701at2759"/>